<dbReference type="Proteomes" id="UP001497457">
    <property type="component" value="Chromosome 35b"/>
</dbReference>
<evidence type="ECO:0000313" key="2">
    <source>
        <dbReference type="EMBL" id="CAL5045416.1"/>
    </source>
</evidence>
<keyword evidence="1" id="KW-1133">Transmembrane helix</keyword>
<name>A0ABC9DTV9_9POAL</name>
<dbReference type="PANTHER" id="PTHR36480:SF10">
    <property type="entry name" value="LATE EMBRYOGENESIS ABUNDANT PROTEIN LEA-2 SUBGROUP DOMAIN-CONTAINING PROTEIN"/>
    <property type="match status" value="1"/>
</dbReference>
<evidence type="ECO:0008006" key="4">
    <source>
        <dbReference type="Google" id="ProtNLM"/>
    </source>
</evidence>
<accession>A0ABC9DTV9</accession>
<protein>
    <recommendedName>
        <fullName evidence="4">Late embryogenesis abundant protein LEA-2 subgroup domain-containing protein</fullName>
    </recommendedName>
</protein>
<keyword evidence="3" id="KW-1185">Reference proteome</keyword>
<proteinExistence type="predicted"/>
<evidence type="ECO:0000256" key="1">
    <source>
        <dbReference type="SAM" id="Phobius"/>
    </source>
</evidence>
<reference evidence="2 3" key="2">
    <citation type="submission" date="2024-10" db="EMBL/GenBank/DDBJ databases">
        <authorList>
            <person name="Ryan C."/>
        </authorList>
    </citation>
    <scope>NUCLEOTIDE SEQUENCE [LARGE SCALE GENOMIC DNA]</scope>
</reference>
<dbReference type="AlphaFoldDB" id="A0ABC9DTV9"/>
<feature type="transmembrane region" description="Helical" evidence="1">
    <location>
        <begin position="21"/>
        <end position="42"/>
    </location>
</feature>
<gene>
    <name evidence="2" type="ORF">URODEC1_LOCUS88826</name>
</gene>
<sequence length="227" mass="25742">MAPPVGDGGEEEKAPFRWLDAARYAAASVVTVLIITVIVKAARVVIVPDSLYVSVVQGSIFVRRDVQVPPTLLFDLNLRIDNPRRHARMYYTNVTAYLFDNDTPPSTLHPGPDSFVYFPQADQAVKQLEEVNYGLQLSATREVMTEFFFDLLYNNDSARMNGVTMRLDTRLITEGIATKFNSTSSRRVVRYYCWPLVVLRYEDLLNSGEDLLGDDVFCREARGSRFI</sequence>
<reference evidence="3" key="1">
    <citation type="submission" date="2024-06" db="EMBL/GenBank/DDBJ databases">
        <authorList>
            <person name="Ryan C."/>
        </authorList>
    </citation>
    <scope>NUCLEOTIDE SEQUENCE [LARGE SCALE GENOMIC DNA]</scope>
</reference>
<keyword evidence="1" id="KW-0472">Membrane</keyword>
<organism evidence="2 3">
    <name type="scientific">Urochloa decumbens</name>
    <dbReference type="NCBI Taxonomy" id="240449"/>
    <lineage>
        <taxon>Eukaryota</taxon>
        <taxon>Viridiplantae</taxon>
        <taxon>Streptophyta</taxon>
        <taxon>Embryophyta</taxon>
        <taxon>Tracheophyta</taxon>
        <taxon>Spermatophyta</taxon>
        <taxon>Magnoliopsida</taxon>
        <taxon>Liliopsida</taxon>
        <taxon>Poales</taxon>
        <taxon>Poaceae</taxon>
        <taxon>PACMAD clade</taxon>
        <taxon>Panicoideae</taxon>
        <taxon>Panicodae</taxon>
        <taxon>Paniceae</taxon>
        <taxon>Melinidinae</taxon>
        <taxon>Urochloa</taxon>
    </lineage>
</organism>
<dbReference type="PANTHER" id="PTHR36480">
    <property type="entry name" value="OS06G0118900 PROTEIN-RELATED"/>
    <property type="match status" value="1"/>
</dbReference>
<evidence type="ECO:0000313" key="3">
    <source>
        <dbReference type="Proteomes" id="UP001497457"/>
    </source>
</evidence>
<keyword evidence="1" id="KW-0812">Transmembrane</keyword>
<dbReference type="EMBL" id="OZ075145">
    <property type="protein sequence ID" value="CAL5045416.1"/>
    <property type="molecule type" value="Genomic_DNA"/>
</dbReference>